<dbReference type="EnsemblPlants" id="OBART02G30160.1">
    <property type="protein sequence ID" value="OBART02G30160.1"/>
    <property type="gene ID" value="OBART02G30160"/>
</dbReference>
<accession>A0A0D3F9P3</accession>
<reference evidence="2" key="2">
    <citation type="submission" date="2015-03" db="UniProtKB">
        <authorList>
            <consortium name="EnsemblPlants"/>
        </authorList>
    </citation>
    <scope>IDENTIFICATION</scope>
</reference>
<protein>
    <recommendedName>
        <fullName evidence="4">Outer envelope membrane protein 7</fullName>
    </recommendedName>
</protein>
<dbReference type="GO" id="GO:0009707">
    <property type="term" value="C:chloroplast outer membrane"/>
    <property type="evidence" value="ECO:0007669"/>
    <property type="project" value="TreeGrafter"/>
</dbReference>
<dbReference type="eggNOG" id="ENOG502S8H4">
    <property type="taxonomic scope" value="Eukaryota"/>
</dbReference>
<reference evidence="2" key="1">
    <citation type="journal article" date="2009" name="Rice">
        <title>De Novo Next Generation Sequencing of Plant Genomes.</title>
        <authorList>
            <person name="Rounsley S."/>
            <person name="Marri P.R."/>
            <person name="Yu Y."/>
            <person name="He R."/>
            <person name="Sisneros N."/>
            <person name="Goicoechea J.L."/>
            <person name="Lee S.J."/>
            <person name="Angelova A."/>
            <person name="Kudrna D."/>
            <person name="Luo M."/>
            <person name="Affourtit J."/>
            <person name="Desany B."/>
            <person name="Knight J."/>
            <person name="Niazi F."/>
            <person name="Egholm M."/>
            <person name="Wing R.A."/>
        </authorList>
    </citation>
    <scope>NUCLEOTIDE SEQUENCE [LARGE SCALE GENOMIC DNA]</scope>
    <source>
        <strain evidence="2">cv. IRGC 105608</strain>
    </source>
</reference>
<dbReference type="PaxDb" id="65489-OBART02G30160.1"/>
<feature type="region of interest" description="Disordered" evidence="1">
    <location>
        <begin position="54"/>
        <end position="107"/>
    </location>
</feature>
<dbReference type="Gramene" id="OBART02G30160.1">
    <property type="protein sequence ID" value="OBART02G30160.1"/>
    <property type="gene ID" value="OBART02G30160"/>
</dbReference>
<dbReference type="PANTHER" id="PTHR33982:SF5">
    <property type="entry name" value="OUTER ENVELOPE MEMBRANE PROTEIN 7"/>
    <property type="match status" value="1"/>
</dbReference>
<dbReference type="PANTHER" id="PTHR33982">
    <property type="entry name" value="OUTER ENVELOPE MEMBRANE PROTEIN 7-RELATED"/>
    <property type="match status" value="1"/>
</dbReference>
<evidence type="ECO:0000256" key="1">
    <source>
        <dbReference type="SAM" id="MobiDB-lite"/>
    </source>
</evidence>
<evidence type="ECO:0000313" key="3">
    <source>
        <dbReference type="Proteomes" id="UP000026960"/>
    </source>
</evidence>
<sequence length="107" mass="10769">MARGGGGGGGGGGGQREGNALKTAVVVTGGLVLAWFTMESAFKPFLDRLRGALTRNTDPARDPDEENSAAPADRAVEEPAAAAAPVEEGEGKGVELEEKGEGAAMTE</sequence>
<name>A0A0D3F9P3_9ORYZ</name>
<feature type="compositionally biased region" description="Low complexity" evidence="1">
    <location>
        <begin position="69"/>
        <end position="86"/>
    </location>
</feature>
<dbReference type="InterPro" id="IPR038944">
    <property type="entry name" value="OEP7-like"/>
</dbReference>
<dbReference type="Proteomes" id="UP000026960">
    <property type="component" value="Chromosome 2"/>
</dbReference>
<organism evidence="2">
    <name type="scientific">Oryza barthii</name>
    <dbReference type="NCBI Taxonomy" id="65489"/>
    <lineage>
        <taxon>Eukaryota</taxon>
        <taxon>Viridiplantae</taxon>
        <taxon>Streptophyta</taxon>
        <taxon>Embryophyta</taxon>
        <taxon>Tracheophyta</taxon>
        <taxon>Spermatophyta</taxon>
        <taxon>Magnoliopsida</taxon>
        <taxon>Liliopsida</taxon>
        <taxon>Poales</taxon>
        <taxon>Poaceae</taxon>
        <taxon>BOP clade</taxon>
        <taxon>Oryzoideae</taxon>
        <taxon>Oryzeae</taxon>
        <taxon>Oryzinae</taxon>
        <taxon>Oryza</taxon>
    </lineage>
</organism>
<evidence type="ECO:0000313" key="2">
    <source>
        <dbReference type="EnsemblPlants" id="OBART02G30160.1"/>
    </source>
</evidence>
<dbReference type="AlphaFoldDB" id="A0A0D3F9P3"/>
<proteinExistence type="predicted"/>
<feature type="compositionally biased region" description="Basic and acidic residues" evidence="1">
    <location>
        <begin position="89"/>
        <end position="101"/>
    </location>
</feature>
<keyword evidence="3" id="KW-1185">Reference proteome</keyword>
<evidence type="ECO:0008006" key="4">
    <source>
        <dbReference type="Google" id="ProtNLM"/>
    </source>
</evidence>
<dbReference type="HOGENOM" id="CLU_2253995_0_0_1"/>
<dbReference type="STRING" id="65489.A0A0D3F9P3"/>